<feature type="domain" description="NACHT" evidence="3">
    <location>
        <begin position="130"/>
        <end position="288"/>
    </location>
</feature>
<dbReference type="InterPro" id="IPR007111">
    <property type="entry name" value="NACHT_NTPase"/>
</dbReference>
<dbReference type="PANTHER" id="PTHR10039:SF14">
    <property type="entry name" value="NACHT DOMAIN-CONTAINING PROTEIN"/>
    <property type="match status" value="1"/>
</dbReference>
<dbReference type="STRING" id="1314781.A0A165Q2G0"/>
<dbReference type="EMBL" id="KV425885">
    <property type="protein sequence ID" value="KZW02986.1"/>
    <property type="molecule type" value="Genomic_DNA"/>
</dbReference>
<evidence type="ECO:0000256" key="1">
    <source>
        <dbReference type="ARBA" id="ARBA00022737"/>
    </source>
</evidence>
<dbReference type="PROSITE" id="PS50837">
    <property type="entry name" value="NACHT"/>
    <property type="match status" value="1"/>
</dbReference>
<dbReference type="Gene3D" id="2.130.10.10">
    <property type="entry name" value="YVTN repeat-like/Quinoprotein amine dehydrogenase"/>
    <property type="match status" value="1"/>
</dbReference>
<evidence type="ECO:0000256" key="2">
    <source>
        <dbReference type="SAM" id="MobiDB-lite"/>
    </source>
</evidence>
<gene>
    <name evidence="4" type="ORF">EXIGLDRAFT_809094</name>
</gene>
<accession>A0A165Q2G0</accession>
<dbReference type="Proteomes" id="UP000077266">
    <property type="component" value="Unassembled WGS sequence"/>
</dbReference>
<dbReference type="SUPFAM" id="SSF50969">
    <property type="entry name" value="YVTN repeat-like/Quinoprotein amine dehydrogenase"/>
    <property type="match status" value="1"/>
</dbReference>
<protein>
    <recommendedName>
        <fullName evidence="3">NACHT domain-containing protein</fullName>
    </recommendedName>
</protein>
<dbReference type="InterPro" id="IPR011044">
    <property type="entry name" value="Quino_amine_DH_bsu"/>
</dbReference>
<proteinExistence type="predicted"/>
<dbReference type="AlphaFoldDB" id="A0A165Q2G0"/>
<feature type="compositionally biased region" description="Polar residues" evidence="2">
    <location>
        <begin position="955"/>
        <end position="968"/>
    </location>
</feature>
<dbReference type="InterPro" id="IPR056884">
    <property type="entry name" value="NPHP3-like_N"/>
</dbReference>
<evidence type="ECO:0000313" key="5">
    <source>
        <dbReference type="Proteomes" id="UP000077266"/>
    </source>
</evidence>
<reference evidence="4 5" key="1">
    <citation type="journal article" date="2016" name="Mol. Biol. Evol.">
        <title>Comparative Genomics of Early-Diverging Mushroom-Forming Fungi Provides Insights into the Origins of Lignocellulose Decay Capabilities.</title>
        <authorList>
            <person name="Nagy L.G."/>
            <person name="Riley R."/>
            <person name="Tritt A."/>
            <person name="Adam C."/>
            <person name="Daum C."/>
            <person name="Floudas D."/>
            <person name="Sun H."/>
            <person name="Yadav J.S."/>
            <person name="Pangilinan J."/>
            <person name="Larsson K.H."/>
            <person name="Matsuura K."/>
            <person name="Barry K."/>
            <person name="Labutti K."/>
            <person name="Kuo R."/>
            <person name="Ohm R.A."/>
            <person name="Bhattacharya S.S."/>
            <person name="Shirouzu T."/>
            <person name="Yoshinaga Y."/>
            <person name="Martin F.M."/>
            <person name="Grigoriev I.V."/>
            <person name="Hibbett D.S."/>
        </authorList>
    </citation>
    <scope>NUCLEOTIDE SEQUENCE [LARGE SCALE GENOMIC DNA]</scope>
    <source>
        <strain evidence="4 5">HHB12029</strain>
    </source>
</reference>
<name>A0A165Q2G0_EXIGL</name>
<dbReference type="PANTHER" id="PTHR10039">
    <property type="entry name" value="AMELOGENIN"/>
    <property type="match status" value="1"/>
</dbReference>
<feature type="region of interest" description="Disordered" evidence="2">
    <location>
        <begin position="879"/>
        <end position="906"/>
    </location>
</feature>
<dbReference type="Pfam" id="PF24883">
    <property type="entry name" value="NPHP3_N"/>
    <property type="match status" value="1"/>
</dbReference>
<evidence type="ECO:0000313" key="4">
    <source>
        <dbReference type="EMBL" id="KZW02986.1"/>
    </source>
</evidence>
<dbReference type="OrthoDB" id="5967843at2759"/>
<keyword evidence="5" id="KW-1185">Reference proteome</keyword>
<sequence>MTSRYETKDYLYELEARHSSTGRIVRFVKRARKVESDGEDLLRLDAKISQAVERLQIATSMEVIKYELQQKDNETRRHADDQKRELHDILRPVHEALYASHAAPPGCLDGTRTDLLDDILEWAVGDSPQRICWLSGMAGTGKSAVAQSISSRIAEWITASQVDEQDCDTRLLTFFIDRDIAARRSPLRLLHTLVYFLARAVPAFRTYVHSTLADLPEILSRALQEQVAALLVQPLSRCAEVSDRIIIVIDAFDECDKLDVREGGDLLPCLLSTVVQSCLQLRLLVTSRAERSITNTFADPLLDGAYLPRTMSSSAVQQDIEAYLTHHLPRMQPDTIRSLSRKADGLFIYAATVVRFVKLNEFYTEEELLPAIIEPDRSLRPSCLGTPAPDYTPLDDMYLHILRSALPPGGIEQNRDVAAALIRSVIASLVLSLDPLSPQLLARLLGRREEQIDKVLKRLYSVLSLQRRHQTWWTKILTRDPQNDIQANCVLSLLSGATQIAQHLHDDMISYALYAQSPVAGMLYVSEFDRSSLLHTDTASVVRLVGKRPSSLWKVMLGDCGPDAVAVSGDGRLFASASTAGSVVDIWDGASGARLAALGGGSKATIGELHFSADGSRLVGRASHRGRATGLLITTFFIWKRVDSKAASSRWESVENYTVPGHFYPTPFALSADARCIAFFTANSAGYKVLRVTTLAPPRTVIAEHPWFDAYHKTSLALSRDASLVAVFDHRVGLLKVFQVARLSQTEWTPKASRAVVPAQASIHGGQYQPVRYWIEFIARDSAVYQLRCSSDHGRVLTFAVTVQSEGEGQPGVDLEPLPSSVDAEVVIRWAYIRSTPRSDTQEYSDVETDYSSDAFSMENPRSVVLTIDGASEGYTVLRRSGGRPSHPARNEPFGHVKRPAAGSVRDLESPRLHRLDNNVTGAESNWHAHPATPQVDMQRQISAGRGRLDDASTIVRSSTCPPSAASS</sequence>
<dbReference type="SUPFAM" id="SSF52540">
    <property type="entry name" value="P-loop containing nucleoside triphosphate hydrolases"/>
    <property type="match status" value="1"/>
</dbReference>
<keyword evidence="1" id="KW-0677">Repeat</keyword>
<dbReference type="Gene3D" id="3.40.50.300">
    <property type="entry name" value="P-loop containing nucleotide triphosphate hydrolases"/>
    <property type="match status" value="1"/>
</dbReference>
<feature type="region of interest" description="Disordered" evidence="2">
    <location>
        <begin position="923"/>
        <end position="968"/>
    </location>
</feature>
<dbReference type="InterPro" id="IPR015943">
    <property type="entry name" value="WD40/YVTN_repeat-like_dom_sf"/>
</dbReference>
<dbReference type="InterPro" id="IPR027417">
    <property type="entry name" value="P-loop_NTPase"/>
</dbReference>
<dbReference type="InParanoid" id="A0A165Q2G0"/>
<organism evidence="4 5">
    <name type="scientific">Exidia glandulosa HHB12029</name>
    <dbReference type="NCBI Taxonomy" id="1314781"/>
    <lineage>
        <taxon>Eukaryota</taxon>
        <taxon>Fungi</taxon>
        <taxon>Dikarya</taxon>
        <taxon>Basidiomycota</taxon>
        <taxon>Agaricomycotina</taxon>
        <taxon>Agaricomycetes</taxon>
        <taxon>Auriculariales</taxon>
        <taxon>Exidiaceae</taxon>
        <taxon>Exidia</taxon>
    </lineage>
</organism>
<evidence type="ECO:0000259" key="3">
    <source>
        <dbReference type="PROSITE" id="PS50837"/>
    </source>
</evidence>